<sequence length="294" mass="32329">MGSSTNAAGGESGDGRIVTVSSWRELDDAISEVSGPRGPRPRGGPSHSAMVFRGRSRPPHSHLSGLARLAGEYPAVERHLIRNFRKYAHRQAPGPTIWDWLALGQHHGLPTRLVDWTFSPLVALHFATAAWPHDEAMLIGLDCEAAHRLLPGPLREVLDHEGAVLFTTEMLARRAPDLDSFGKLAGAEPFLALFEPPSLDERIVTQSSVLSALSDVTWPVERWLNAHPDLWRAWRIPPEVKAEVRERLDQAGITERALLPGLDGLAAWLRRYYSPEACLEHQGDECAPGNTGNA</sequence>
<evidence type="ECO:0000313" key="3">
    <source>
        <dbReference type="EMBL" id="NUW44172.1"/>
    </source>
</evidence>
<dbReference type="InterPro" id="IPR014966">
    <property type="entry name" value="FRG-dom"/>
</dbReference>
<protein>
    <submittedName>
        <fullName evidence="3">FRG domain-containing protein</fullName>
    </submittedName>
</protein>
<reference evidence="3 4" key="1">
    <citation type="submission" date="2020-06" db="EMBL/GenBank/DDBJ databases">
        <authorList>
            <person name="Chanama M."/>
        </authorList>
    </citation>
    <scope>NUCLEOTIDE SEQUENCE [LARGE SCALE GENOMIC DNA]</scope>
    <source>
        <strain evidence="3 4">TBRC6557</strain>
    </source>
</reference>
<organism evidence="3 4">
    <name type="scientific">Nonomuraea rhodomycinica</name>
    <dbReference type="NCBI Taxonomy" id="1712872"/>
    <lineage>
        <taxon>Bacteria</taxon>
        <taxon>Bacillati</taxon>
        <taxon>Actinomycetota</taxon>
        <taxon>Actinomycetes</taxon>
        <taxon>Streptosporangiales</taxon>
        <taxon>Streptosporangiaceae</taxon>
        <taxon>Nonomuraea</taxon>
    </lineage>
</organism>
<dbReference type="AlphaFoldDB" id="A0A7Y6ITL9"/>
<evidence type="ECO:0000313" key="4">
    <source>
        <dbReference type="Proteomes" id="UP000546126"/>
    </source>
</evidence>
<dbReference type="EMBL" id="JABWGO010000008">
    <property type="protein sequence ID" value="NUW44172.1"/>
    <property type="molecule type" value="Genomic_DNA"/>
</dbReference>
<gene>
    <name evidence="3" type="ORF">HT134_29220</name>
</gene>
<dbReference type="Pfam" id="PF08867">
    <property type="entry name" value="FRG"/>
    <property type="match status" value="1"/>
</dbReference>
<comment type="caution">
    <text evidence="3">The sequence shown here is derived from an EMBL/GenBank/DDBJ whole genome shotgun (WGS) entry which is preliminary data.</text>
</comment>
<feature type="region of interest" description="Disordered" evidence="1">
    <location>
        <begin position="29"/>
        <end position="50"/>
    </location>
</feature>
<evidence type="ECO:0000256" key="1">
    <source>
        <dbReference type="SAM" id="MobiDB-lite"/>
    </source>
</evidence>
<proteinExistence type="predicted"/>
<feature type="domain" description="FRG" evidence="2">
    <location>
        <begin position="46"/>
        <end position="139"/>
    </location>
</feature>
<name>A0A7Y6ITL9_9ACTN</name>
<dbReference type="SMART" id="SM00901">
    <property type="entry name" value="FRG"/>
    <property type="match status" value="1"/>
</dbReference>
<evidence type="ECO:0000259" key="2">
    <source>
        <dbReference type="SMART" id="SM00901"/>
    </source>
</evidence>
<dbReference type="Proteomes" id="UP000546126">
    <property type="component" value="Unassembled WGS sequence"/>
</dbReference>
<keyword evidence="4" id="KW-1185">Reference proteome</keyword>
<dbReference type="RefSeq" id="WP_175603668.1">
    <property type="nucleotide sequence ID" value="NZ_JABWGO010000008.1"/>
</dbReference>
<accession>A0A7Y6ITL9</accession>